<comment type="caution">
    <text evidence="2">The sequence shown here is derived from an EMBL/GenBank/DDBJ whole genome shotgun (WGS) entry which is preliminary data.</text>
</comment>
<accession>A0A7W7VPH1</accession>
<dbReference type="EMBL" id="JACHJP010000005">
    <property type="protein sequence ID" value="MBB4917956.1"/>
    <property type="molecule type" value="Genomic_DNA"/>
</dbReference>
<gene>
    <name evidence="2" type="ORF">FHS44_005076</name>
</gene>
<dbReference type="Pfam" id="PF18953">
    <property type="entry name" value="SAP_new25"/>
    <property type="match status" value="1"/>
</dbReference>
<dbReference type="Pfam" id="PF20026">
    <property type="entry name" value="DUF6434"/>
    <property type="match status" value="1"/>
</dbReference>
<feature type="domain" description="DUF6434" evidence="1">
    <location>
        <begin position="79"/>
        <end position="136"/>
    </location>
</feature>
<dbReference type="AlphaFoldDB" id="A0A7W7VPH1"/>
<dbReference type="InterPro" id="IPR045492">
    <property type="entry name" value="DUF6434"/>
</dbReference>
<protein>
    <recommendedName>
        <fullName evidence="1">DUF6434 domain-containing protein</fullName>
    </recommendedName>
</protein>
<dbReference type="Proteomes" id="UP000552644">
    <property type="component" value="Unassembled WGS sequence"/>
</dbReference>
<evidence type="ECO:0000313" key="2">
    <source>
        <dbReference type="EMBL" id="MBB4917956.1"/>
    </source>
</evidence>
<organism evidence="2 3">
    <name type="scientific">Streptosporangium saharense</name>
    <dbReference type="NCBI Taxonomy" id="1706840"/>
    <lineage>
        <taxon>Bacteria</taxon>
        <taxon>Bacillati</taxon>
        <taxon>Actinomycetota</taxon>
        <taxon>Actinomycetes</taxon>
        <taxon>Streptosporangiales</taxon>
        <taxon>Streptosporangiaceae</taxon>
        <taxon>Streptosporangium</taxon>
    </lineage>
</organism>
<name>A0A7W7VPH1_9ACTN</name>
<evidence type="ECO:0000259" key="1">
    <source>
        <dbReference type="Pfam" id="PF20026"/>
    </source>
</evidence>
<evidence type="ECO:0000313" key="3">
    <source>
        <dbReference type="Proteomes" id="UP000552644"/>
    </source>
</evidence>
<reference evidence="2 3" key="1">
    <citation type="submission" date="2020-08" db="EMBL/GenBank/DDBJ databases">
        <title>Genomic Encyclopedia of Type Strains, Phase III (KMG-III): the genomes of soil and plant-associated and newly described type strains.</title>
        <authorList>
            <person name="Whitman W."/>
        </authorList>
    </citation>
    <scope>NUCLEOTIDE SEQUENCE [LARGE SCALE GENOMIC DNA]</scope>
    <source>
        <strain evidence="2 3">CECT 8840</strain>
    </source>
</reference>
<sequence length="189" mass="21257">MESPSPSGARPPLSPELTAEEFRRWYWLKEELAGFARELGIRATGGKDLLAARISAALDGHAFSEPVPVRRAGARQLAGPLDGDTVVPPGQRCSQAVRAWFVGQVGEGFHFDAEMRAFFADADGTRTLRDALDHWHGTRDGGERGIDSQFEYNRFTRSWHRDHPEGTREELLAAWREYRNRPVDERGRA</sequence>
<proteinExistence type="predicted"/>
<keyword evidence="3" id="KW-1185">Reference proteome</keyword>
<dbReference type="RefSeq" id="WP_184718681.1">
    <property type="nucleotide sequence ID" value="NZ_JACHJP010000005.1"/>
</dbReference>